<dbReference type="Gene3D" id="3.30.430.20">
    <property type="entry name" value="Gnk2 domain, C-X8-C-X2-C motif"/>
    <property type="match status" value="1"/>
</dbReference>
<dbReference type="CDD" id="cd23509">
    <property type="entry name" value="Gnk2-like"/>
    <property type="match status" value="1"/>
</dbReference>
<keyword evidence="1" id="KW-0732">Signal</keyword>
<sequence>MCSTSSSFSTNSTYQQNLNTILFSLISTASKSGFTTATAGQSPDLAYGLAFCHGDISPSDCTSCTSDAATELVNHCPNGKSQ</sequence>
<dbReference type="AlphaFoldDB" id="A0A5K0ZF51"/>
<dbReference type="InterPro" id="IPR038408">
    <property type="entry name" value="GNK2_sf"/>
</dbReference>
<dbReference type="PANTHER" id="PTHR32099:SF42">
    <property type="entry name" value="CYSTEINE-RICH RECEPTOR-LIKE PROTEIN KINASE 9-RELATED"/>
    <property type="match status" value="1"/>
</dbReference>
<gene>
    <name evidence="4" type="ORF">NYM_LOCUS10271</name>
</gene>
<feature type="domain" description="Gnk2-homologous" evidence="3">
    <location>
        <begin position="1"/>
        <end position="82"/>
    </location>
</feature>
<evidence type="ECO:0000256" key="2">
    <source>
        <dbReference type="ARBA" id="ARBA00022737"/>
    </source>
</evidence>
<name>A0A5K0ZF51_9MAGN</name>
<proteinExistence type="predicted"/>
<dbReference type="PROSITE" id="PS51473">
    <property type="entry name" value="GNK2"/>
    <property type="match status" value="1"/>
</dbReference>
<accession>A0A5K0ZF51</accession>
<dbReference type="EMBL" id="LR721778">
    <property type="protein sequence ID" value="VVV88004.1"/>
    <property type="molecule type" value="Genomic_DNA"/>
</dbReference>
<organism evidence="4">
    <name type="scientific">Nymphaea colorata</name>
    <name type="common">pocket water lily</name>
    <dbReference type="NCBI Taxonomy" id="210225"/>
    <lineage>
        <taxon>Eukaryota</taxon>
        <taxon>Viridiplantae</taxon>
        <taxon>Streptophyta</taxon>
        <taxon>Embryophyta</taxon>
        <taxon>Tracheophyta</taxon>
        <taxon>Spermatophyta</taxon>
        <taxon>Magnoliopsida</taxon>
        <taxon>Nymphaeales</taxon>
        <taxon>Nymphaeaceae</taxon>
        <taxon>Nymphaea</taxon>
    </lineage>
</organism>
<evidence type="ECO:0000256" key="1">
    <source>
        <dbReference type="ARBA" id="ARBA00022729"/>
    </source>
</evidence>
<evidence type="ECO:0000259" key="3">
    <source>
        <dbReference type="PROSITE" id="PS51473"/>
    </source>
</evidence>
<dbReference type="Gramene" id="NC13G0294950.1">
    <property type="protein sequence ID" value="NC13G0294950.1:cds"/>
    <property type="gene ID" value="NC13G0294950"/>
</dbReference>
<dbReference type="PANTHER" id="PTHR32099">
    <property type="entry name" value="CYSTEINE-RICH REPEAT SECRETORY PROTEIN"/>
    <property type="match status" value="1"/>
</dbReference>
<protein>
    <recommendedName>
        <fullName evidence="3">Gnk2-homologous domain-containing protein</fullName>
    </recommendedName>
</protein>
<keyword evidence="2" id="KW-0677">Repeat</keyword>
<evidence type="ECO:0000313" key="4">
    <source>
        <dbReference type="EMBL" id="VVV88004.1"/>
    </source>
</evidence>
<dbReference type="InterPro" id="IPR002902">
    <property type="entry name" value="GNK2"/>
</dbReference>
<reference evidence="4" key="1">
    <citation type="submission" date="2019-09" db="EMBL/GenBank/DDBJ databases">
        <authorList>
            <person name="Zhang L."/>
        </authorList>
    </citation>
    <scope>NUCLEOTIDE SEQUENCE</scope>
</reference>
<dbReference type="Pfam" id="PF01657">
    <property type="entry name" value="Stress-antifung"/>
    <property type="match status" value="1"/>
</dbReference>